<dbReference type="EMBL" id="JARRAG010000002">
    <property type="protein sequence ID" value="MDG3005886.1"/>
    <property type="molecule type" value="Genomic_DNA"/>
</dbReference>
<organism evidence="2 3">
    <name type="scientific">Paludisphaera mucosa</name>
    <dbReference type="NCBI Taxonomy" id="3030827"/>
    <lineage>
        <taxon>Bacteria</taxon>
        <taxon>Pseudomonadati</taxon>
        <taxon>Planctomycetota</taxon>
        <taxon>Planctomycetia</taxon>
        <taxon>Isosphaerales</taxon>
        <taxon>Isosphaeraceae</taxon>
        <taxon>Paludisphaera</taxon>
    </lineage>
</organism>
<accession>A0ABT6FE73</accession>
<dbReference type="Proteomes" id="UP001216907">
    <property type="component" value="Unassembled WGS sequence"/>
</dbReference>
<feature type="domain" description="RNA polymerase sigma-70 ECF-like HTH" evidence="1">
    <location>
        <begin position="18"/>
        <end position="85"/>
    </location>
</feature>
<dbReference type="InterPro" id="IPR053812">
    <property type="entry name" value="HTH_Sigma70_ECF-like"/>
</dbReference>
<proteinExistence type="predicted"/>
<dbReference type="InterPro" id="IPR036388">
    <property type="entry name" value="WH-like_DNA-bd_sf"/>
</dbReference>
<gene>
    <name evidence="2" type="ORF">PZE19_19035</name>
</gene>
<comment type="caution">
    <text evidence="2">The sequence shown here is derived from an EMBL/GenBank/DDBJ whole genome shotgun (WGS) entry which is preliminary data.</text>
</comment>
<reference evidence="2 3" key="1">
    <citation type="submission" date="2023-03" db="EMBL/GenBank/DDBJ databases">
        <title>Paludisphaera mucosa sp. nov. a novel planctomycete from northern fen.</title>
        <authorList>
            <person name="Ivanova A."/>
        </authorList>
    </citation>
    <scope>NUCLEOTIDE SEQUENCE [LARGE SCALE GENOMIC DNA]</scope>
    <source>
        <strain evidence="2 3">Pla2</strain>
    </source>
</reference>
<dbReference type="InterPro" id="IPR013324">
    <property type="entry name" value="RNA_pol_sigma_r3/r4-like"/>
</dbReference>
<name>A0ABT6FE73_9BACT</name>
<dbReference type="SUPFAM" id="SSF88659">
    <property type="entry name" value="Sigma3 and sigma4 domains of RNA polymerase sigma factors"/>
    <property type="match status" value="1"/>
</dbReference>
<evidence type="ECO:0000313" key="3">
    <source>
        <dbReference type="Proteomes" id="UP001216907"/>
    </source>
</evidence>
<sequence length="89" mass="9913">MASATAVDGLDMRDVLQREPTLEDAARMDEDARRLLDGLGDETLRSVAVWKLQGYTNAEIAGRLGCVETTIERKLKAIRALWQDQDHDG</sequence>
<evidence type="ECO:0000313" key="2">
    <source>
        <dbReference type="EMBL" id="MDG3005886.1"/>
    </source>
</evidence>
<dbReference type="Gene3D" id="1.10.10.10">
    <property type="entry name" value="Winged helix-like DNA-binding domain superfamily/Winged helix DNA-binding domain"/>
    <property type="match status" value="1"/>
</dbReference>
<dbReference type="Pfam" id="PF07638">
    <property type="entry name" value="Sigma70_ECF"/>
    <property type="match status" value="1"/>
</dbReference>
<dbReference type="RefSeq" id="WP_277862208.1">
    <property type="nucleotide sequence ID" value="NZ_JARRAG010000002.1"/>
</dbReference>
<protein>
    <submittedName>
        <fullName evidence="2">ECF-type sigma factor</fullName>
    </submittedName>
</protein>
<evidence type="ECO:0000259" key="1">
    <source>
        <dbReference type="Pfam" id="PF07638"/>
    </source>
</evidence>
<keyword evidence="3" id="KW-1185">Reference proteome</keyword>